<organism evidence="2 3">
    <name type="scientific">Thalictrum thalictroides</name>
    <name type="common">Rue-anemone</name>
    <name type="synonym">Anemone thalictroides</name>
    <dbReference type="NCBI Taxonomy" id="46969"/>
    <lineage>
        <taxon>Eukaryota</taxon>
        <taxon>Viridiplantae</taxon>
        <taxon>Streptophyta</taxon>
        <taxon>Embryophyta</taxon>
        <taxon>Tracheophyta</taxon>
        <taxon>Spermatophyta</taxon>
        <taxon>Magnoliopsida</taxon>
        <taxon>Ranunculales</taxon>
        <taxon>Ranunculaceae</taxon>
        <taxon>Thalictroideae</taxon>
        <taxon>Thalictrum</taxon>
    </lineage>
</organism>
<name>A0A7J6VYH4_THATH</name>
<feature type="region of interest" description="Disordered" evidence="1">
    <location>
        <begin position="678"/>
        <end position="716"/>
    </location>
</feature>
<feature type="region of interest" description="Disordered" evidence="1">
    <location>
        <begin position="306"/>
        <end position="327"/>
    </location>
</feature>
<dbReference type="Proteomes" id="UP000554482">
    <property type="component" value="Unassembled WGS sequence"/>
</dbReference>
<dbReference type="GO" id="GO:0006355">
    <property type="term" value="P:regulation of DNA-templated transcription"/>
    <property type="evidence" value="ECO:0007669"/>
    <property type="project" value="InterPro"/>
</dbReference>
<sequence length="716" mass="80362">MFDWNEELGDIIWGEASEVDDHIVPYPSGNEDKPLFIYGNHRKKQFIQEAKPFKVADQKISGAKDYFSGLTVESDTKCNTKEALDASRAEIDSWPDSPLTNVPCEEKFAERNTQSSISMQVSEFGTEIPNFDSARDTGQLEDGSRLFGNESQDKEHNHFLEYSWDNIGNFDDLDNMFRNDDPVFGRDGLGNAELLWSSSSDLFSSPTKSFPTRSPNSGVNVLSIAEQDMNPKHEELSQTPGFGKSDDLAPQDLKDLDSTADKASENDYTHLVNPIVDCVGEESKTLLEEKKDMKYSEKIESWKTQSTSKVNGKRNPLNCPTKEETEEESSQVLRDVWSLPANQLQAFGNQFATSVAHTIPSSVSSQKQVVGPKPLFFWQPSHPYLSAADGIPQHWYPVMPTIANDYSQEYKYQPMLVEYRGSPGPLKHANPVKVFPAPSKPPTMTPREKLEKLKRRQQRQAMIAIQEQQQQFGHQALRSGLYNVGKCPQENQYQDTEVSTTEVEENLLHPSMAMNSLMEHDDSNTVPMEIDNCSLEERVLDQLQDVIEKLDMRVRLSIRDSLFRLAQSSMQRNNTTDTSSTNINMQCDGATAKDEAHGHNRLPRIPEVEKETNPIDRTVAHLLFHQSLELSTRPAKDNEALGSPPGFVKFTSEPRPEGIMNFSAGCLSDGSMDKRSFSQPACLGSDTIDVDQSESKSCKDTPENMAHDKPGEIMAP</sequence>
<proteinExistence type="predicted"/>
<evidence type="ECO:0000313" key="2">
    <source>
        <dbReference type="EMBL" id="KAF5190184.1"/>
    </source>
</evidence>
<accession>A0A7J6VYH4</accession>
<gene>
    <name evidence="2" type="ORF">FRX31_020233</name>
</gene>
<feature type="compositionally biased region" description="Basic and acidic residues" evidence="1">
    <location>
        <begin position="244"/>
        <end position="253"/>
    </location>
</feature>
<dbReference type="PANTHER" id="PTHR33334:SF5">
    <property type="entry name" value="PROTEIN LNK2"/>
    <property type="match status" value="1"/>
</dbReference>
<reference evidence="2 3" key="1">
    <citation type="submission" date="2020-06" db="EMBL/GenBank/DDBJ databases">
        <title>Transcriptomic and genomic resources for Thalictrum thalictroides and T. hernandezii: Facilitating candidate gene discovery in an emerging model plant lineage.</title>
        <authorList>
            <person name="Arias T."/>
            <person name="Riano-Pachon D.M."/>
            <person name="Di Stilio V.S."/>
        </authorList>
    </citation>
    <scope>NUCLEOTIDE SEQUENCE [LARGE SCALE GENOMIC DNA]</scope>
    <source>
        <strain evidence="3">cv. WT478/WT964</strain>
        <tissue evidence="2">Leaves</tissue>
    </source>
</reference>
<keyword evidence="3" id="KW-1185">Reference proteome</keyword>
<protein>
    <submittedName>
        <fullName evidence="2">Lnk2</fullName>
    </submittedName>
</protein>
<evidence type="ECO:0000256" key="1">
    <source>
        <dbReference type="SAM" id="MobiDB-lite"/>
    </source>
</evidence>
<dbReference type="AlphaFoldDB" id="A0A7J6VYH4"/>
<dbReference type="OrthoDB" id="618331at2759"/>
<feature type="compositionally biased region" description="Basic and acidic residues" evidence="1">
    <location>
        <begin position="693"/>
        <end position="716"/>
    </location>
</feature>
<dbReference type="PANTHER" id="PTHR33334">
    <property type="entry name" value="PROTEIN LNK1"/>
    <property type="match status" value="1"/>
</dbReference>
<dbReference type="EMBL" id="JABWDY010024517">
    <property type="protein sequence ID" value="KAF5190184.1"/>
    <property type="molecule type" value="Genomic_DNA"/>
</dbReference>
<dbReference type="InterPro" id="IPR039928">
    <property type="entry name" value="LNK"/>
</dbReference>
<dbReference type="GO" id="GO:0007623">
    <property type="term" value="P:circadian rhythm"/>
    <property type="evidence" value="ECO:0007669"/>
    <property type="project" value="InterPro"/>
</dbReference>
<evidence type="ECO:0000313" key="3">
    <source>
        <dbReference type="Proteomes" id="UP000554482"/>
    </source>
</evidence>
<comment type="caution">
    <text evidence="2">The sequence shown here is derived from an EMBL/GenBank/DDBJ whole genome shotgun (WGS) entry which is preliminary data.</text>
</comment>
<feature type="region of interest" description="Disordered" evidence="1">
    <location>
        <begin position="231"/>
        <end position="253"/>
    </location>
</feature>